<keyword evidence="4" id="KW-1185">Reference proteome</keyword>
<name>A0A8K0CLU5_IGNLU</name>
<evidence type="ECO:0000313" key="3">
    <source>
        <dbReference type="EMBL" id="KAF2886803.1"/>
    </source>
</evidence>
<dbReference type="EMBL" id="VTPC01086388">
    <property type="protein sequence ID" value="KAF2886803.1"/>
    <property type="molecule type" value="Genomic_DNA"/>
</dbReference>
<dbReference type="Proteomes" id="UP000801492">
    <property type="component" value="Unassembled WGS sequence"/>
</dbReference>
<evidence type="ECO:0000313" key="4">
    <source>
        <dbReference type="Proteomes" id="UP000801492"/>
    </source>
</evidence>
<sequence length="121" mass="14469">MNYFNNLLFSLVIFLPYQMASNSYLDLQHPHTIQEKYLVRQIEFDSIYRAAIANTTHELLPYLDVVGENNVTLLNHYRNLLIKLASAKKRLEKELKNFYNKYNFDRWKVVDNIVGDVEYDF</sequence>
<dbReference type="AlphaFoldDB" id="A0A8K0CLU5"/>
<reference evidence="3" key="1">
    <citation type="submission" date="2019-08" db="EMBL/GenBank/DDBJ databases">
        <title>The genome of the North American firefly Photinus pyralis.</title>
        <authorList>
            <consortium name="Photinus pyralis genome working group"/>
            <person name="Fallon T.R."/>
            <person name="Sander Lower S.E."/>
            <person name="Weng J.-K."/>
        </authorList>
    </citation>
    <scope>NUCLEOTIDE SEQUENCE</scope>
    <source>
        <strain evidence="3">TRF0915ILg1</strain>
        <tissue evidence="3">Whole body</tissue>
    </source>
</reference>
<evidence type="ECO:0000256" key="1">
    <source>
        <dbReference type="SAM" id="Coils"/>
    </source>
</evidence>
<gene>
    <name evidence="3" type="ORF">ILUMI_19371</name>
</gene>
<comment type="caution">
    <text evidence="3">The sequence shown here is derived from an EMBL/GenBank/DDBJ whole genome shotgun (WGS) entry which is preliminary data.</text>
</comment>
<proteinExistence type="predicted"/>
<feature type="chain" id="PRO_5035465198" evidence="2">
    <location>
        <begin position="21"/>
        <end position="121"/>
    </location>
</feature>
<organism evidence="3 4">
    <name type="scientific">Ignelater luminosus</name>
    <name type="common">Cucubano</name>
    <name type="synonym">Pyrophorus luminosus</name>
    <dbReference type="NCBI Taxonomy" id="2038154"/>
    <lineage>
        <taxon>Eukaryota</taxon>
        <taxon>Metazoa</taxon>
        <taxon>Ecdysozoa</taxon>
        <taxon>Arthropoda</taxon>
        <taxon>Hexapoda</taxon>
        <taxon>Insecta</taxon>
        <taxon>Pterygota</taxon>
        <taxon>Neoptera</taxon>
        <taxon>Endopterygota</taxon>
        <taxon>Coleoptera</taxon>
        <taxon>Polyphaga</taxon>
        <taxon>Elateriformia</taxon>
        <taxon>Elateroidea</taxon>
        <taxon>Elateridae</taxon>
        <taxon>Agrypninae</taxon>
        <taxon>Pyrophorini</taxon>
        <taxon>Ignelater</taxon>
    </lineage>
</organism>
<protein>
    <submittedName>
        <fullName evidence="3">Uncharacterized protein</fullName>
    </submittedName>
</protein>
<accession>A0A8K0CLU5</accession>
<keyword evidence="2" id="KW-0732">Signal</keyword>
<feature type="signal peptide" evidence="2">
    <location>
        <begin position="1"/>
        <end position="20"/>
    </location>
</feature>
<evidence type="ECO:0000256" key="2">
    <source>
        <dbReference type="SAM" id="SignalP"/>
    </source>
</evidence>
<feature type="coiled-coil region" evidence="1">
    <location>
        <begin position="74"/>
        <end position="101"/>
    </location>
</feature>
<keyword evidence="1" id="KW-0175">Coiled coil</keyword>